<evidence type="ECO:0000313" key="2">
    <source>
        <dbReference type="Proteomes" id="UP000078542"/>
    </source>
</evidence>
<evidence type="ECO:0000313" key="1">
    <source>
        <dbReference type="EMBL" id="KYN01405.1"/>
    </source>
</evidence>
<dbReference type="AlphaFoldDB" id="A0A151IHF1"/>
<proteinExistence type="predicted"/>
<dbReference type="PANTHER" id="PTHR46114">
    <property type="entry name" value="APPLE DOMAIN-CONTAINING PROTEIN"/>
    <property type="match status" value="1"/>
</dbReference>
<sequence>MKDEEFARKLSAVERRAWKSFIALCEKFLRNNKSPDHVAVVHEFMSAYEKMDCNMSIKIHFLHSHLDFFPENLGQLSDEQGERFHQEIRTIEERFHGKSSINMLADYCWSLIRETNDEMYSWKRSSKHF</sequence>
<gene>
    <name evidence="1" type="ORF">ALC62_07798</name>
</gene>
<name>A0A151IHF1_9HYME</name>
<protein>
    <submittedName>
        <fullName evidence="1">Uncharacterized protein</fullName>
    </submittedName>
</protein>
<dbReference type="Proteomes" id="UP000078542">
    <property type="component" value="Unassembled WGS sequence"/>
</dbReference>
<dbReference type="PANTHER" id="PTHR46114:SF1">
    <property type="entry name" value="ZAD DOMAIN-CONTAINING PROTEIN"/>
    <property type="match status" value="1"/>
</dbReference>
<dbReference type="EMBL" id="KQ977610">
    <property type="protein sequence ID" value="KYN01405.1"/>
    <property type="molecule type" value="Genomic_DNA"/>
</dbReference>
<organism evidence="1 2">
    <name type="scientific">Cyphomyrmex costatus</name>
    <dbReference type="NCBI Taxonomy" id="456900"/>
    <lineage>
        <taxon>Eukaryota</taxon>
        <taxon>Metazoa</taxon>
        <taxon>Ecdysozoa</taxon>
        <taxon>Arthropoda</taxon>
        <taxon>Hexapoda</taxon>
        <taxon>Insecta</taxon>
        <taxon>Pterygota</taxon>
        <taxon>Neoptera</taxon>
        <taxon>Endopterygota</taxon>
        <taxon>Hymenoptera</taxon>
        <taxon>Apocrita</taxon>
        <taxon>Aculeata</taxon>
        <taxon>Formicoidea</taxon>
        <taxon>Formicidae</taxon>
        <taxon>Myrmicinae</taxon>
        <taxon>Cyphomyrmex</taxon>
    </lineage>
</organism>
<keyword evidence="2" id="KW-1185">Reference proteome</keyword>
<reference evidence="1 2" key="1">
    <citation type="submission" date="2016-03" db="EMBL/GenBank/DDBJ databases">
        <title>Cyphomyrmex costatus WGS genome.</title>
        <authorList>
            <person name="Nygaard S."/>
            <person name="Hu H."/>
            <person name="Boomsma J."/>
            <person name="Zhang G."/>
        </authorList>
    </citation>
    <scope>NUCLEOTIDE SEQUENCE [LARGE SCALE GENOMIC DNA]</scope>
    <source>
        <strain evidence="1">MS0001</strain>
        <tissue evidence="1">Whole body</tissue>
    </source>
</reference>
<accession>A0A151IHF1</accession>